<accession>A0ABV0U1T8</accession>
<evidence type="ECO:0000313" key="1">
    <source>
        <dbReference type="EMBL" id="MEQ2238691.1"/>
    </source>
</evidence>
<organism evidence="1 2">
    <name type="scientific">Ilyodon furcidens</name>
    <name type="common">goldbreast splitfin</name>
    <dbReference type="NCBI Taxonomy" id="33524"/>
    <lineage>
        <taxon>Eukaryota</taxon>
        <taxon>Metazoa</taxon>
        <taxon>Chordata</taxon>
        <taxon>Craniata</taxon>
        <taxon>Vertebrata</taxon>
        <taxon>Euteleostomi</taxon>
        <taxon>Actinopterygii</taxon>
        <taxon>Neopterygii</taxon>
        <taxon>Teleostei</taxon>
        <taxon>Neoteleostei</taxon>
        <taxon>Acanthomorphata</taxon>
        <taxon>Ovalentaria</taxon>
        <taxon>Atherinomorphae</taxon>
        <taxon>Cyprinodontiformes</taxon>
        <taxon>Goodeidae</taxon>
        <taxon>Ilyodon</taxon>
    </lineage>
</organism>
<dbReference type="Proteomes" id="UP001482620">
    <property type="component" value="Unassembled WGS sequence"/>
</dbReference>
<sequence length="101" mass="11484">MDSQSANPLFLSILFLSILDGWLSLFLESLKSVAPWYRFSVSFCFSSSLHLYKFSHRSEYTNLGPYSQRILKLKVAPSDFSLGKIKVTLDLKRAPSARCSE</sequence>
<evidence type="ECO:0000313" key="2">
    <source>
        <dbReference type="Proteomes" id="UP001482620"/>
    </source>
</evidence>
<comment type="caution">
    <text evidence="1">The sequence shown here is derived from an EMBL/GenBank/DDBJ whole genome shotgun (WGS) entry which is preliminary data.</text>
</comment>
<gene>
    <name evidence="1" type="ORF">ILYODFUR_035833</name>
</gene>
<proteinExistence type="predicted"/>
<keyword evidence="2" id="KW-1185">Reference proteome</keyword>
<protein>
    <submittedName>
        <fullName evidence="1">Uncharacterized protein</fullName>
    </submittedName>
</protein>
<reference evidence="1 2" key="1">
    <citation type="submission" date="2021-06" db="EMBL/GenBank/DDBJ databases">
        <authorList>
            <person name="Palmer J.M."/>
        </authorList>
    </citation>
    <scope>NUCLEOTIDE SEQUENCE [LARGE SCALE GENOMIC DNA]</scope>
    <source>
        <strain evidence="2">if_2019</strain>
        <tissue evidence="1">Muscle</tissue>
    </source>
</reference>
<dbReference type="EMBL" id="JAHRIQ010053349">
    <property type="protein sequence ID" value="MEQ2238691.1"/>
    <property type="molecule type" value="Genomic_DNA"/>
</dbReference>
<name>A0ABV0U1T8_9TELE</name>